<evidence type="ECO:0000256" key="3">
    <source>
        <dbReference type="ARBA" id="ARBA00022801"/>
    </source>
</evidence>
<evidence type="ECO:0000256" key="7">
    <source>
        <dbReference type="ARBA" id="ARBA00068034"/>
    </source>
</evidence>
<accession>A0A4Q2JK01</accession>
<dbReference type="GO" id="GO:0018909">
    <property type="term" value="P:dodecyl sulfate metabolic process"/>
    <property type="evidence" value="ECO:0007669"/>
    <property type="project" value="InterPro"/>
</dbReference>
<dbReference type="SUPFAM" id="SSF56281">
    <property type="entry name" value="Metallo-hydrolase/oxidoreductase"/>
    <property type="match status" value="1"/>
</dbReference>
<dbReference type="Gene3D" id="3.30.1050.10">
    <property type="entry name" value="SCP2 sterol-binding domain"/>
    <property type="match status" value="1"/>
</dbReference>
<comment type="caution">
    <text evidence="10">The sequence shown here is derived from an EMBL/GenBank/DDBJ whole genome shotgun (WGS) entry which is preliminary data.</text>
</comment>
<dbReference type="FunFam" id="1.25.40.880:FF:000001">
    <property type="entry name" value="SDS hydrolase SdsA1"/>
    <property type="match status" value="1"/>
</dbReference>
<feature type="domain" description="Metallo-beta-lactamase" evidence="9">
    <location>
        <begin position="101"/>
        <end position="323"/>
    </location>
</feature>
<keyword evidence="11" id="KW-1185">Reference proteome</keyword>
<dbReference type="InterPro" id="IPR036866">
    <property type="entry name" value="RibonucZ/Hydroxyglut_hydro"/>
</dbReference>
<gene>
    <name evidence="10" type="ORF">ESO86_09095</name>
</gene>
<dbReference type="InterPro" id="IPR038536">
    <property type="entry name" value="Alkyl/aryl-sulf_dimr_sf"/>
</dbReference>
<comment type="similarity">
    <text evidence="5">Belongs to the metallo-beta-lactamase superfamily. Type III sulfatase family.</text>
</comment>
<dbReference type="FunFam" id="3.60.15.30:FF:000001">
    <property type="entry name" value="Alkyl/aryl-sulfatase BDS1"/>
    <property type="match status" value="1"/>
</dbReference>
<dbReference type="GO" id="GO:0018741">
    <property type="term" value="F:linear primary-alkylsulfatase activity"/>
    <property type="evidence" value="ECO:0007669"/>
    <property type="project" value="UniProtKB-EC"/>
</dbReference>
<evidence type="ECO:0000256" key="5">
    <source>
        <dbReference type="ARBA" id="ARBA00033751"/>
    </source>
</evidence>
<keyword evidence="4" id="KW-0862">Zinc</keyword>
<dbReference type="InterPro" id="IPR052195">
    <property type="entry name" value="Bact_Alkyl/Aryl-Sulfatase"/>
</dbReference>
<dbReference type="EC" id="3.1.6.21" evidence="6"/>
<keyword evidence="3 10" id="KW-0378">Hydrolase</keyword>
<comment type="cofactor">
    <cofactor evidence="1">
        <name>Zn(2+)</name>
        <dbReference type="ChEBI" id="CHEBI:29105"/>
    </cofactor>
</comment>
<dbReference type="InterPro" id="IPR044097">
    <property type="entry name" value="Bds1/SdsA1_MBL-fold"/>
</dbReference>
<dbReference type="EMBL" id="SDPL01000152">
    <property type="protein sequence ID" value="RXZ47154.1"/>
    <property type="molecule type" value="Genomic_DNA"/>
</dbReference>
<name>A0A4Q2JK01_9MICO</name>
<dbReference type="Proteomes" id="UP000292881">
    <property type="component" value="Unassembled WGS sequence"/>
</dbReference>
<dbReference type="PANTHER" id="PTHR43223:SF1">
    <property type="entry name" value="ALKYL_ARYL-SULFATASE BDS1"/>
    <property type="match status" value="1"/>
</dbReference>
<dbReference type="InterPro" id="IPR036527">
    <property type="entry name" value="SCP2_sterol-bd_dom_sf"/>
</dbReference>
<evidence type="ECO:0000313" key="11">
    <source>
        <dbReference type="Proteomes" id="UP000292881"/>
    </source>
</evidence>
<evidence type="ECO:0000256" key="1">
    <source>
        <dbReference type="ARBA" id="ARBA00001947"/>
    </source>
</evidence>
<dbReference type="PANTHER" id="PTHR43223">
    <property type="entry name" value="ALKYL/ARYL-SULFATASE"/>
    <property type="match status" value="1"/>
</dbReference>
<protein>
    <recommendedName>
        <fullName evidence="7">Linear primary-alkylsulfatase</fullName>
        <ecNumber evidence="6">3.1.6.21</ecNumber>
    </recommendedName>
    <alternativeName>
        <fullName evidence="8">Type III linear primary-alkylsulfatase</fullName>
    </alternativeName>
</protein>
<dbReference type="GO" id="GO:0046872">
    <property type="term" value="F:metal ion binding"/>
    <property type="evidence" value="ECO:0007669"/>
    <property type="project" value="UniProtKB-KW"/>
</dbReference>
<dbReference type="InterPro" id="IPR029229">
    <property type="entry name" value="Alkyl_sulf_C"/>
</dbReference>
<dbReference type="Gene3D" id="1.25.40.880">
    <property type="entry name" value="Alkyl sulfatase, dimerisation domain"/>
    <property type="match status" value="1"/>
</dbReference>
<sequence length="624" mass="68105">MHQNDATEAIRAQQRQLASSLPFDDRRDIEAVDRGFIGALEPGEIHDADGKVVWDANEFAFITGDAPDTVNPSLWRQSSLVAKQGLFEVVDGIYQVRGLDLSNVSFVEGDSGVIVIDPLISKETAAAALALYREHRGDRPVTAVIFTHSHIDHFGGVLGVVDPQDVRPGGVQVIAPVGIVGEAVAENVYAGTAMGRRAGYMYGAALERGPKGAVGAGLGQSTSKGHPGILVPTLEIRSTGETHVIDGVEIEFQMAPGTEAPAEMHFLFPQKRALCMAENATHTLHNLLTLRGALVRDPHVWSKYLTEAIERFGDRTDVVFASHHWPTWGAEEIREFLGLQRDLYAYLHDQTLRMLNRGMTGAEIAEEIQLPPALENAWNARGYYGSVSHNVKAIYQRYMGWFDGNPARLWPHPPKALAERYVAAIGGVDRVVELARQAFDEGDFRWAATLLDHAVFADTDHAAARTLYADTLEQLAYGAENGPWRNFFLSGATELRGENFGTPTSTTAPEILAQLTPEQLLDAIAITVDGPRAWDLDLALDLTFTDVARNFRVTLRNGVLVYVQKPADDASAQATVALTKPRMLALLGGDRESPGIERTGDVEVLDRLMSVLQPGDPSFDIVLP</sequence>
<dbReference type="InterPro" id="IPR029228">
    <property type="entry name" value="Alkyl_sulf_dimr"/>
</dbReference>
<evidence type="ECO:0000256" key="6">
    <source>
        <dbReference type="ARBA" id="ARBA00066568"/>
    </source>
</evidence>
<dbReference type="Gene3D" id="3.60.15.30">
    <property type="entry name" value="Metallo-beta-lactamase domain"/>
    <property type="match status" value="1"/>
</dbReference>
<dbReference type="SMART" id="SM00849">
    <property type="entry name" value="Lactamase_B"/>
    <property type="match status" value="1"/>
</dbReference>
<dbReference type="AlphaFoldDB" id="A0A4Q2JK01"/>
<evidence type="ECO:0000256" key="2">
    <source>
        <dbReference type="ARBA" id="ARBA00022723"/>
    </source>
</evidence>
<keyword evidence="2" id="KW-0479">Metal-binding</keyword>
<dbReference type="Pfam" id="PF14864">
    <property type="entry name" value="Alkyl_sulf_C"/>
    <property type="match status" value="1"/>
</dbReference>
<dbReference type="RefSeq" id="WP_129234606.1">
    <property type="nucleotide sequence ID" value="NZ_SDPL01000152.1"/>
</dbReference>
<dbReference type="SUPFAM" id="SSF55718">
    <property type="entry name" value="SCP-like"/>
    <property type="match status" value="1"/>
</dbReference>
<evidence type="ECO:0000259" key="9">
    <source>
        <dbReference type="SMART" id="SM00849"/>
    </source>
</evidence>
<dbReference type="CDD" id="cd07710">
    <property type="entry name" value="arylsulfatase_Sdsa1-like_MBL-fold"/>
    <property type="match status" value="1"/>
</dbReference>
<dbReference type="InterPro" id="IPR001279">
    <property type="entry name" value="Metallo-B-lactamas"/>
</dbReference>
<organism evidence="10 11">
    <name type="scientific">Agromyces binzhouensis</name>
    <dbReference type="NCBI Taxonomy" id="1817495"/>
    <lineage>
        <taxon>Bacteria</taxon>
        <taxon>Bacillati</taxon>
        <taxon>Actinomycetota</taxon>
        <taxon>Actinomycetes</taxon>
        <taxon>Micrococcales</taxon>
        <taxon>Microbacteriaceae</taxon>
        <taxon>Agromyces</taxon>
    </lineage>
</organism>
<proteinExistence type="inferred from homology"/>
<dbReference type="OrthoDB" id="5240502at2"/>
<dbReference type="GO" id="GO:0046983">
    <property type="term" value="F:protein dimerization activity"/>
    <property type="evidence" value="ECO:0007669"/>
    <property type="project" value="InterPro"/>
</dbReference>
<dbReference type="Pfam" id="PF14863">
    <property type="entry name" value="Alkyl_sulf_dimr"/>
    <property type="match status" value="1"/>
</dbReference>
<reference evidence="10 11" key="1">
    <citation type="submission" date="2019-01" db="EMBL/GenBank/DDBJ databases">
        <authorList>
            <person name="Li J."/>
        </authorList>
    </citation>
    <scope>NUCLEOTIDE SEQUENCE [LARGE SCALE GENOMIC DNA]</scope>
    <source>
        <strain evidence="10 11">CGMCC 4.7180</strain>
    </source>
</reference>
<dbReference type="Pfam" id="PF00753">
    <property type="entry name" value="Lactamase_B"/>
    <property type="match status" value="1"/>
</dbReference>
<evidence type="ECO:0000256" key="4">
    <source>
        <dbReference type="ARBA" id="ARBA00022833"/>
    </source>
</evidence>
<evidence type="ECO:0000256" key="8">
    <source>
        <dbReference type="ARBA" id="ARBA00075789"/>
    </source>
</evidence>
<evidence type="ECO:0000313" key="10">
    <source>
        <dbReference type="EMBL" id="RXZ47154.1"/>
    </source>
</evidence>